<evidence type="ECO:0008006" key="4">
    <source>
        <dbReference type="Google" id="ProtNLM"/>
    </source>
</evidence>
<evidence type="ECO:0000313" key="3">
    <source>
        <dbReference type="Proteomes" id="UP000094801"/>
    </source>
</evidence>
<accession>A0A1E4SY41</accession>
<reference evidence="3" key="1">
    <citation type="submission" date="2016-04" db="EMBL/GenBank/DDBJ databases">
        <title>Comparative genomics of biotechnologically important yeasts.</title>
        <authorList>
            <consortium name="DOE Joint Genome Institute"/>
            <person name="Riley R."/>
            <person name="Haridas S."/>
            <person name="Wolfe K.H."/>
            <person name="Lopes M.R."/>
            <person name="Hittinger C.T."/>
            <person name="Goker M."/>
            <person name="Salamov A."/>
            <person name="Wisecaver J."/>
            <person name="Long T.M."/>
            <person name="Aerts A.L."/>
            <person name="Barry K."/>
            <person name="Choi C."/>
            <person name="Clum A."/>
            <person name="Coughlan A.Y."/>
            <person name="Deshpande S."/>
            <person name="Douglass A.P."/>
            <person name="Hanson S.J."/>
            <person name="Klenk H.-P."/>
            <person name="Labutti K."/>
            <person name="Lapidus A."/>
            <person name="Lindquist E."/>
            <person name="Lipzen A."/>
            <person name="Meier-Kolthoff J.P."/>
            <person name="Ohm R.A."/>
            <person name="Otillar R.P."/>
            <person name="Pangilinan J."/>
            <person name="Peng Y."/>
            <person name="Rokas A."/>
            <person name="Rosa C.A."/>
            <person name="Scheuner C."/>
            <person name="Sibirny A.A."/>
            <person name="Slot J.C."/>
            <person name="Stielow J.B."/>
            <person name="Sun H."/>
            <person name="Kurtzman C.P."/>
            <person name="Blackwell M."/>
            <person name="Grigoriev I.V."/>
            <person name="Jeffries T.W."/>
        </authorList>
    </citation>
    <scope>NUCLEOTIDE SEQUENCE [LARGE SCALE GENOMIC DNA]</scope>
    <source>
        <strain evidence="3">NRRL YB-2248</strain>
    </source>
</reference>
<dbReference type="SUPFAM" id="SSF81383">
    <property type="entry name" value="F-box domain"/>
    <property type="match status" value="1"/>
</dbReference>
<evidence type="ECO:0000313" key="2">
    <source>
        <dbReference type="EMBL" id="ODV84401.1"/>
    </source>
</evidence>
<dbReference type="InterPro" id="IPR000408">
    <property type="entry name" value="Reg_chr_condens"/>
</dbReference>
<dbReference type="Pfam" id="PF00415">
    <property type="entry name" value="RCC1"/>
    <property type="match status" value="1"/>
</dbReference>
<dbReference type="EMBL" id="KV453857">
    <property type="protein sequence ID" value="ODV84401.1"/>
    <property type="molecule type" value="Genomic_DNA"/>
</dbReference>
<proteinExistence type="predicted"/>
<dbReference type="Proteomes" id="UP000094801">
    <property type="component" value="Unassembled WGS sequence"/>
</dbReference>
<organism evidence="2 3">
    <name type="scientific">[Candida] arabinofermentans NRRL YB-2248</name>
    <dbReference type="NCBI Taxonomy" id="983967"/>
    <lineage>
        <taxon>Eukaryota</taxon>
        <taxon>Fungi</taxon>
        <taxon>Dikarya</taxon>
        <taxon>Ascomycota</taxon>
        <taxon>Saccharomycotina</taxon>
        <taxon>Pichiomycetes</taxon>
        <taxon>Pichiales</taxon>
        <taxon>Pichiaceae</taxon>
        <taxon>Ogataea</taxon>
        <taxon>Ogataea/Candida clade</taxon>
    </lineage>
</organism>
<sequence>MTIDQTVPNLTSLPPHIIATHILRHLPTTSIITLINTVPVLYRYFRHDNRLFYKLYKSYFTDRCSQSLKFHDFFDWYLTFKRRCFARLVTWGSGSLGYSYKDPFVIRNQLGGYSDDCEPDVGTCTGNGNESTGSCYVTGSDSIAISSGGKPIYVERIGKGFVVVDYQVVGWSGDRLTFLGESGDAYVTFKSFEADDDNESYLDNGNTNNEKNHDNVSCRDGYLLQLFTGGVKLRKLIGAAFATFILALDESNSLWGFNTKHAATEYQSKYIPGMLLNLLVEFKQGEGLSPVDMNKVDMIQMSQDYVAFRYHLDKTIDYPNGRYEYHDRYLVMTFDLKKQDHPDELKCEIVQDIHQDIEHISISGNTLFYTRSENGSIWLASLDSNKRKQYDELHQVGLRYSYPYSSCGKTTVTLVPQIGKKSNEYGNKYQNILNHRQISTPSMTVGFARGYSHFLCFTNTGELYSWGEDQLRMGCLGLGSGELNNLVENPTLIEIDGYCLGVECGVWLSCAIIC</sequence>
<dbReference type="InterPro" id="IPR009091">
    <property type="entry name" value="RCC1/BLIP-II"/>
</dbReference>
<dbReference type="AlphaFoldDB" id="A0A1E4SY41"/>
<dbReference type="SUPFAM" id="SSF50985">
    <property type="entry name" value="RCC1/BLIP-II"/>
    <property type="match status" value="1"/>
</dbReference>
<protein>
    <recommendedName>
        <fullName evidence="4">F-box domain-containing protein</fullName>
    </recommendedName>
</protein>
<dbReference type="PROSITE" id="PS50012">
    <property type="entry name" value="RCC1_3"/>
    <property type="match status" value="1"/>
</dbReference>
<gene>
    <name evidence="2" type="ORF">CANARDRAFT_8754</name>
</gene>
<dbReference type="Gene3D" id="2.130.10.30">
    <property type="entry name" value="Regulator of chromosome condensation 1/beta-lactamase-inhibitor protein II"/>
    <property type="match status" value="1"/>
</dbReference>
<keyword evidence="3" id="KW-1185">Reference proteome</keyword>
<dbReference type="InterPro" id="IPR036047">
    <property type="entry name" value="F-box-like_dom_sf"/>
</dbReference>
<dbReference type="OrthoDB" id="61110at2759"/>
<feature type="repeat" description="RCC1" evidence="1">
    <location>
        <begin position="461"/>
        <end position="514"/>
    </location>
</feature>
<name>A0A1E4SY41_9ASCO</name>
<evidence type="ECO:0000256" key="1">
    <source>
        <dbReference type="PROSITE-ProRule" id="PRU00235"/>
    </source>
</evidence>